<keyword evidence="2" id="KW-0328">Glycosyltransferase</keyword>
<evidence type="ECO:0000313" key="2">
    <source>
        <dbReference type="EMBL" id="MCG6659160.1"/>
    </source>
</evidence>
<name>A0ABS9PDI0_9GAMM</name>
<dbReference type="Gene3D" id="3.40.50.2020">
    <property type="match status" value="1"/>
</dbReference>
<evidence type="ECO:0000259" key="1">
    <source>
        <dbReference type="Pfam" id="PF00156"/>
    </source>
</evidence>
<dbReference type="SUPFAM" id="SSF53271">
    <property type="entry name" value="PRTase-like"/>
    <property type="match status" value="1"/>
</dbReference>
<dbReference type="RefSeq" id="WP_238978304.1">
    <property type="nucleotide sequence ID" value="NZ_JABFUC010000013.1"/>
</dbReference>
<reference evidence="2 3" key="1">
    <citation type="submission" date="2020-05" db="EMBL/GenBank/DDBJ databases">
        <title>Comparative genomic analysis of denitrifying bacteria from Halomonas genus.</title>
        <authorList>
            <person name="Wang L."/>
            <person name="Shao Z."/>
        </authorList>
    </citation>
    <scope>NUCLEOTIDE SEQUENCE [LARGE SCALE GENOMIC DNA]</scope>
    <source>
        <strain evidence="2 3">A4</strain>
    </source>
</reference>
<keyword evidence="3" id="KW-1185">Reference proteome</keyword>
<dbReference type="Proteomes" id="UP000814385">
    <property type="component" value="Unassembled WGS sequence"/>
</dbReference>
<dbReference type="InterPro" id="IPR000836">
    <property type="entry name" value="PRTase_dom"/>
</dbReference>
<dbReference type="InterPro" id="IPR029057">
    <property type="entry name" value="PRTase-like"/>
</dbReference>
<dbReference type="GO" id="GO:0016757">
    <property type="term" value="F:glycosyltransferase activity"/>
    <property type="evidence" value="ECO:0007669"/>
    <property type="project" value="UniProtKB-KW"/>
</dbReference>
<dbReference type="EMBL" id="JABFUC010000013">
    <property type="protein sequence ID" value="MCG6659160.1"/>
    <property type="molecule type" value="Genomic_DNA"/>
</dbReference>
<sequence>MFRDRLDAAEQLARRLDRLKGHQPLILAIPRGGVPMAHRLAEALDGELDVVLVRKIGAPGSPEFAIGAVSEEGEVLLDDDVASHFSPVAVEREIARQQRLIDERRQRYTPVRPPIPPEGRVVVVVDDGSATGATMEAALRALHGRPERLIAALGVASPSAVKRLEAWADEVVCLQVPEGFMAVGQFFADFSEVDDDEVMALLVSAAEGRRAAPDDSTSS</sequence>
<protein>
    <submittedName>
        <fullName evidence="2">Phosphoribosyltransferase</fullName>
    </submittedName>
</protein>
<gene>
    <name evidence="2" type="ORF">HOP52_15480</name>
</gene>
<evidence type="ECO:0000313" key="3">
    <source>
        <dbReference type="Proteomes" id="UP000814385"/>
    </source>
</evidence>
<accession>A0ABS9PDI0</accession>
<organism evidence="2 3">
    <name type="scientific">Billgrantia campisalis</name>
    <dbReference type="NCBI Taxonomy" id="74661"/>
    <lineage>
        <taxon>Bacteria</taxon>
        <taxon>Pseudomonadati</taxon>
        <taxon>Pseudomonadota</taxon>
        <taxon>Gammaproteobacteria</taxon>
        <taxon>Oceanospirillales</taxon>
        <taxon>Halomonadaceae</taxon>
        <taxon>Billgrantia</taxon>
    </lineage>
</organism>
<keyword evidence="2" id="KW-0808">Transferase</keyword>
<dbReference type="Gene3D" id="3.30.1310.20">
    <property type="entry name" value="PRTase-like"/>
    <property type="match status" value="1"/>
</dbReference>
<dbReference type="CDD" id="cd06223">
    <property type="entry name" value="PRTases_typeI"/>
    <property type="match status" value="1"/>
</dbReference>
<dbReference type="Pfam" id="PF00156">
    <property type="entry name" value="Pribosyltran"/>
    <property type="match status" value="1"/>
</dbReference>
<comment type="caution">
    <text evidence="2">The sequence shown here is derived from an EMBL/GenBank/DDBJ whole genome shotgun (WGS) entry which is preliminary data.</text>
</comment>
<feature type="domain" description="Phosphoribosyltransferase" evidence="1">
    <location>
        <begin position="6"/>
        <end position="175"/>
    </location>
</feature>
<proteinExistence type="predicted"/>